<dbReference type="InterPro" id="IPR008949">
    <property type="entry name" value="Isoprenoid_synthase_dom_sf"/>
</dbReference>
<sequence>MLAEVVDPLGGLEMIDDLQRLGVCYHFEDEIKRVLDNIRNDDKWNNEDLHSTALQFRLLRQHGYNHGSKCAVSGSVTVSIAEFGIGSINRYVSGIRCRGEVFNSFRDKFGNFKKSLCEDTKGLLSLYEASYLLMEDESILEEARDFTTKHLKEWLKMESIDPNLGMLVSHALELPLHWAMPRMEARWFIDAYEGRLDMNAKLLELAKLDFNMLQAIHQEDLKHASRWWESTGWGKKLPFVRDRVVENYLWSLGEAFEPKFQNFRSMETRINILATCVDDVYDAYGTLDELQLFTTAIDSTNAITNEELECIEKCDDIIKWSSMVARLADDLGTSWDEVKQGVIPKSIQIYMHETGVSTEDAKEHINYLISEAWKKINEARVVDSSINGTFVEIVTNMARVFQFMYQYGDGHGHDIGGKNKERVTFVNTSTFKFLKELVCLDRNPALTPKPGTRFESRLLPQGVNNSNSKFLKELVCLDRNPALTPKPGTQFESRLLLQVSHAKAVQTKGRTRDSTEADEAADSEEEEKVVVTVDVDIWCCRSRGRGRGKSREPMEEEQ</sequence>
<proteinExistence type="predicted"/>
<evidence type="ECO:0000256" key="3">
    <source>
        <dbReference type="ARBA" id="ARBA00022842"/>
    </source>
</evidence>
<evidence type="ECO:0000256" key="4">
    <source>
        <dbReference type="SAM" id="MobiDB-lite"/>
    </source>
</evidence>
<gene>
    <name evidence="7" type="ORF">TEA_012692</name>
</gene>
<dbReference type="CDD" id="cd00684">
    <property type="entry name" value="Terpene_cyclase_plant_C1"/>
    <property type="match status" value="1"/>
</dbReference>
<dbReference type="InterPro" id="IPR050148">
    <property type="entry name" value="Terpene_synthase-like"/>
</dbReference>
<dbReference type="InterPro" id="IPR008930">
    <property type="entry name" value="Terpenoid_cyclase/PrenylTrfase"/>
</dbReference>
<organism evidence="7 8">
    <name type="scientific">Camellia sinensis var. sinensis</name>
    <name type="common">China tea</name>
    <dbReference type="NCBI Taxonomy" id="542762"/>
    <lineage>
        <taxon>Eukaryota</taxon>
        <taxon>Viridiplantae</taxon>
        <taxon>Streptophyta</taxon>
        <taxon>Embryophyta</taxon>
        <taxon>Tracheophyta</taxon>
        <taxon>Spermatophyta</taxon>
        <taxon>Magnoliopsida</taxon>
        <taxon>eudicotyledons</taxon>
        <taxon>Gunneridae</taxon>
        <taxon>Pentapetalae</taxon>
        <taxon>asterids</taxon>
        <taxon>Ericales</taxon>
        <taxon>Theaceae</taxon>
        <taxon>Camellia</taxon>
    </lineage>
</organism>
<evidence type="ECO:0000259" key="6">
    <source>
        <dbReference type="Pfam" id="PF03936"/>
    </source>
</evidence>
<dbReference type="AlphaFoldDB" id="A0A4S4EAH8"/>
<dbReference type="GO" id="GO:0000287">
    <property type="term" value="F:magnesium ion binding"/>
    <property type="evidence" value="ECO:0007669"/>
    <property type="project" value="InterPro"/>
</dbReference>
<dbReference type="SUPFAM" id="SSF48239">
    <property type="entry name" value="Terpenoid cyclases/Protein prenyltransferases"/>
    <property type="match status" value="2"/>
</dbReference>
<accession>A0A4S4EAH8</accession>
<feature type="domain" description="Terpene synthase metal-binding" evidence="6">
    <location>
        <begin position="302"/>
        <end position="375"/>
    </location>
</feature>
<dbReference type="InterPro" id="IPR001906">
    <property type="entry name" value="Terpene_synth_N"/>
</dbReference>
<dbReference type="InterPro" id="IPR044814">
    <property type="entry name" value="Terpene_cyclase_plant_C1"/>
</dbReference>
<dbReference type="Proteomes" id="UP000306102">
    <property type="component" value="Unassembled WGS sequence"/>
</dbReference>
<dbReference type="GO" id="GO:0016102">
    <property type="term" value="P:diterpenoid biosynthetic process"/>
    <property type="evidence" value="ECO:0007669"/>
    <property type="project" value="InterPro"/>
</dbReference>
<evidence type="ECO:0000256" key="1">
    <source>
        <dbReference type="ARBA" id="ARBA00001946"/>
    </source>
</evidence>
<dbReference type="Pfam" id="PF03936">
    <property type="entry name" value="Terpene_synth_C"/>
    <property type="match status" value="2"/>
</dbReference>
<keyword evidence="8" id="KW-1185">Reference proteome</keyword>
<dbReference type="Pfam" id="PF01397">
    <property type="entry name" value="Terpene_synth"/>
    <property type="match status" value="2"/>
</dbReference>
<dbReference type="Gene3D" id="1.10.600.10">
    <property type="entry name" value="Farnesyl Diphosphate Synthase"/>
    <property type="match status" value="2"/>
</dbReference>
<reference evidence="7 8" key="1">
    <citation type="journal article" date="2018" name="Proc. Natl. Acad. Sci. U.S.A.">
        <title>Draft genome sequence of Camellia sinensis var. sinensis provides insights into the evolution of the tea genome and tea quality.</title>
        <authorList>
            <person name="Wei C."/>
            <person name="Yang H."/>
            <person name="Wang S."/>
            <person name="Zhao J."/>
            <person name="Liu C."/>
            <person name="Gao L."/>
            <person name="Xia E."/>
            <person name="Lu Y."/>
            <person name="Tai Y."/>
            <person name="She G."/>
            <person name="Sun J."/>
            <person name="Cao H."/>
            <person name="Tong W."/>
            <person name="Gao Q."/>
            <person name="Li Y."/>
            <person name="Deng W."/>
            <person name="Jiang X."/>
            <person name="Wang W."/>
            <person name="Chen Q."/>
            <person name="Zhang S."/>
            <person name="Li H."/>
            <person name="Wu J."/>
            <person name="Wang P."/>
            <person name="Li P."/>
            <person name="Shi C."/>
            <person name="Zheng F."/>
            <person name="Jian J."/>
            <person name="Huang B."/>
            <person name="Shan D."/>
            <person name="Shi M."/>
            <person name="Fang C."/>
            <person name="Yue Y."/>
            <person name="Li F."/>
            <person name="Li D."/>
            <person name="Wei S."/>
            <person name="Han B."/>
            <person name="Jiang C."/>
            <person name="Yin Y."/>
            <person name="Xia T."/>
            <person name="Zhang Z."/>
            <person name="Bennetzen J.L."/>
            <person name="Zhao S."/>
            <person name="Wan X."/>
        </authorList>
    </citation>
    <scope>NUCLEOTIDE SEQUENCE [LARGE SCALE GENOMIC DNA]</scope>
    <source>
        <strain evidence="8">cv. Shuchazao</strain>
        <tissue evidence="7">Leaf</tissue>
    </source>
</reference>
<dbReference type="Gene3D" id="1.50.10.130">
    <property type="entry name" value="Terpene synthase, N-terminal domain"/>
    <property type="match status" value="1"/>
</dbReference>
<evidence type="ECO:0000313" key="7">
    <source>
        <dbReference type="EMBL" id="THG13153.1"/>
    </source>
</evidence>
<evidence type="ECO:0000313" key="8">
    <source>
        <dbReference type="Proteomes" id="UP000306102"/>
    </source>
</evidence>
<name>A0A4S4EAH8_CAMSN</name>
<protein>
    <submittedName>
        <fullName evidence="7">Uncharacterized protein</fullName>
    </submittedName>
</protein>
<evidence type="ECO:0000259" key="5">
    <source>
        <dbReference type="Pfam" id="PF01397"/>
    </source>
</evidence>
<comment type="cofactor">
    <cofactor evidence="1">
        <name>Mg(2+)</name>
        <dbReference type="ChEBI" id="CHEBI:18420"/>
    </cofactor>
</comment>
<evidence type="ECO:0000256" key="2">
    <source>
        <dbReference type="ARBA" id="ARBA00022723"/>
    </source>
</evidence>
<keyword evidence="3" id="KW-0460">Magnesium</keyword>
<keyword evidence="2" id="KW-0479">Metal-binding</keyword>
<dbReference type="InterPro" id="IPR036965">
    <property type="entry name" value="Terpene_synth_N_sf"/>
</dbReference>
<comment type="caution">
    <text evidence="7">The sequence shown here is derived from an EMBL/GenBank/DDBJ whole genome shotgun (WGS) entry which is preliminary data.</text>
</comment>
<dbReference type="InterPro" id="IPR005630">
    <property type="entry name" value="Terpene_synthase_metal-bd"/>
</dbReference>
<feature type="domain" description="Terpene synthase N-terminal" evidence="5">
    <location>
        <begin position="12"/>
        <end position="65"/>
    </location>
</feature>
<dbReference type="SUPFAM" id="SSF48576">
    <property type="entry name" value="Terpenoid synthases"/>
    <property type="match status" value="1"/>
</dbReference>
<dbReference type="PANTHER" id="PTHR31225">
    <property type="entry name" value="OS04G0344100 PROTEIN-RELATED"/>
    <property type="match status" value="1"/>
</dbReference>
<dbReference type="GO" id="GO:0010333">
    <property type="term" value="F:terpene synthase activity"/>
    <property type="evidence" value="ECO:0007669"/>
    <property type="project" value="InterPro"/>
</dbReference>
<dbReference type="EMBL" id="SDRB02006068">
    <property type="protein sequence ID" value="THG13153.1"/>
    <property type="molecule type" value="Genomic_DNA"/>
</dbReference>
<feature type="region of interest" description="Disordered" evidence="4">
    <location>
        <begin position="502"/>
        <end position="528"/>
    </location>
</feature>
<dbReference type="PANTHER" id="PTHR31225:SF9">
    <property type="entry name" value="TERPENE SYNTHASE 10"/>
    <property type="match status" value="1"/>
</dbReference>
<feature type="domain" description="Terpene synthase N-terminal" evidence="5">
    <location>
        <begin position="99"/>
        <end position="172"/>
    </location>
</feature>
<feature type="domain" description="Terpene synthase metal-binding" evidence="6">
    <location>
        <begin position="233"/>
        <end position="298"/>
    </location>
</feature>
<feature type="compositionally biased region" description="Acidic residues" evidence="4">
    <location>
        <begin position="516"/>
        <end position="527"/>
    </location>
</feature>